<dbReference type="InterPro" id="IPR027266">
    <property type="entry name" value="TrmE/GcvT-like"/>
</dbReference>
<reference evidence="1 2" key="1">
    <citation type="submission" date="2018-08" db="EMBL/GenBank/DDBJ databases">
        <title>Complete genome sequence of type strain Thalassospira indica MCCC 1A01103T, isolated from isolated from deep seawater of the Indian Ocean.</title>
        <authorList>
            <person name="Liu Y."/>
        </authorList>
    </citation>
    <scope>NUCLEOTIDE SEQUENCE [LARGE SCALE GENOMIC DNA]</scope>
    <source>
        <strain evidence="1 2">PB8BT</strain>
    </source>
</reference>
<dbReference type="Gene3D" id="3.30.1360.120">
    <property type="entry name" value="Probable tRNA modification gtpase trme, domain 1"/>
    <property type="match status" value="1"/>
</dbReference>
<evidence type="ECO:0000313" key="1">
    <source>
        <dbReference type="EMBL" id="AXO14196.1"/>
    </source>
</evidence>
<sequence length="190" mass="20536">MRNSMRDYLLENRSPFLDVAAADKGASIRLAPVTGGFVFHVLGDAKSDEAALKKALAKIAQELGADVRKSAPNQWFWVGDADVSSDQRAEIQSALSSQFALCDQTHGRVRMVLSGASSRTVLAKGTMVDLSADLFAIGQSAMTQIGHIGAMITRVEDDSFELIVLRSFAGSLWDELQHMATEFNKPASMS</sequence>
<keyword evidence="2" id="KW-1185">Reference proteome</keyword>
<protein>
    <submittedName>
        <fullName evidence="1">Sarcosine oxidase subunit gamma</fullName>
    </submittedName>
</protein>
<dbReference type="EMBL" id="CP031555">
    <property type="protein sequence ID" value="AXO14196.1"/>
    <property type="molecule type" value="Genomic_DNA"/>
</dbReference>
<dbReference type="Proteomes" id="UP000256971">
    <property type="component" value="Chromosome"/>
</dbReference>
<proteinExistence type="predicted"/>
<dbReference type="InterPro" id="IPR007375">
    <property type="entry name" value="SoxG"/>
</dbReference>
<gene>
    <name evidence="1" type="ORF">DY252_08115</name>
</gene>
<dbReference type="Gene3D" id="3.30.70.1520">
    <property type="entry name" value="Heterotetrameric sarcosine oxidase"/>
    <property type="match status" value="1"/>
</dbReference>
<organism evidence="1 2">
    <name type="scientific">Thalassospira indica</name>
    <dbReference type="NCBI Taxonomy" id="1891279"/>
    <lineage>
        <taxon>Bacteria</taxon>
        <taxon>Pseudomonadati</taxon>
        <taxon>Pseudomonadota</taxon>
        <taxon>Alphaproteobacteria</taxon>
        <taxon>Rhodospirillales</taxon>
        <taxon>Thalassospiraceae</taxon>
        <taxon>Thalassospira</taxon>
    </lineage>
</organism>
<name>A0ABN5NJ82_9PROT</name>
<dbReference type="SUPFAM" id="SSF103025">
    <property type="entry name" value="Folate-binding domain"/>
    <property type="match status" value="1"/>
</dbReference>
<dbReference type="Pfam" id="PF04268">
    <property type="entry name" value="SoxG"/>
    <property type="match status" value="1"/>
</dbReference>
<accession>A0ABN5NJ82</accession>
<evidence type="ECO:0000313" key="2">
    <source>
        <dbReference type="Proteomes" id="UP000256971"/>
    </source>
</evidence>